<evidence type="ECO:0000313" key="2">
    <source>
        <dbReference type="Proteomes" id="UP000321197"/>
    </source>
</evidence>
<name>A0A511R6M5_9DEIN</name>
<dbReference type="InterPro" id="IPR043504">
    <property type="entry name" value="Peptidase_S1_PA_chymotrypsin"/>
</dbReference>
<dbReference type="InterPro" id="IPR009003">
    <property type="entry name" value="Peptidase_S1_PA"/>
</dbReference>
<evidence type="ECO:0008006" key="3">
    <source>
        <dbReference type="Google" id="ProtNLM"/>
    </source>
</evidence>
<gene>
    <name evidence="1" type="ORF">MHY01S_34390</name>
</gene>
<organism evidence="1 2">
    <name type="scientific">Meiothermus hypogaeus NBRC 106114</name>
    <dbReference type="NCBI Taxonomy" id="1227553"/>
    <lineage>
        <taxon>Bacteria</taxon>
        <taxon>Thermotogati</taxon>
        <taxon>Deinococcota</taxon>
        <taxon>Deinococci</taxon>
        <taxon>Thermales</taxon>
        <taxon>Thermaceae</taxon>
        <taxon>Meiothermus</taxon>
    </lineage>
</organism>
<dbReference type="SUPFAM" id="SSF50494">
    <property type="entry name" value="Trypsin-like serine proteases"/>
    <property type="match status" value="1"/>
</dbReference>
<dbReference type="OrthoDB" id="104542at2"/>
<proteinExistence type="predicted"/>
<dbReference type="Proteomes" id="UP000321197">
    <property type="component" value="Unassembled WGS sequence"/>
</dbReference>
<dbReference type="RefSeq" id="WP_119339952.1">
    <property type="nucleotide sequence ID" value="NZ_BJXL01000207.1"/>
</dbReference>
<reference evidence="1 2" key="1">
    <citation type="submission" date="2019-07" db="EMBL/GenBank/DDBJ databases">
        <title>Whole genome shotgun sequence of Meiothermus hypogaeus NBRC 106114.</title>
        <authorList>
            <person name="Hosoyama A."/>
            <person name="Uohara A."/>
            <person name="Ohji S."/>
            <person name="Ichikawa N."/>
        </authorList>
    </citation>
    <scope>NUCLEOTIDE SEQUENCE [LARGE SCALE GENOMIC DNA]</scope>
    <source>
        <strain evidence="1 2">NBRC 106114</strain>
    </source>
</reference>
<protein>
    <recommendedName>
        <fullName evidence="3">Serine protease</fullName>
    </recommendedName>
</protein>
<sequence>MPINEAKAMLSASAQAEAEKAKLATQDDFLAPEAMRPNVRGMGVGVKWKNGEPTGEPALVVLVSQKLERNQLSRADLIPAKLGDMQTDVLAIGEVFAGNAEEPGVQTLTKRIRPAEGGYSVGHFRVTAGTIATAVYDFLPGATVSPPAHGLGIPPRFYILSNNHVLANSNGASLGDPILQPGVFDGGTLPADLIARLSRFVPITFEPPVPRALHRNLVDAAIAEGQFHDLDREIYWNGYVQGWQPRTKTLVGQRVKKTGRTTNMTTGRITVLGATIDVNYGGGRVARFIDQIVTTNISAPGDSGSLVLSERGNLALGLLFAGSSVATIVNHFEHVRSLLRIEVAEGIG</sequence>
<dbReference type="Gene3D" id="2.40.10.10">
    <property type="entry name" value="Trypsin-like serine proteases"/>
    <property type="match status" value="1"/>
</dbReference>
<accession>A0A511R6M5</accession>
<comment type="caution">
    <text evidence="1">The sequence shown here is derived from an EMBL/GenBank/DDBJ whole genome shotgun (WGS) entry which is preliminary data.</text>
</comment>
<dbReference type="AlphaFoldDB" id="A0A511R6M5"/>
<evidence type="ECO:0000313" key="1">
    <source>
        <dbReference type="EMBL" id="GEM85273.1"/>
    </source>
</evidence>
<dbReference type="EMBL" id="BJXL01000207">
    <property type="protein sequence ID" value="GEM85273.1"/>
    <property type="molecule type" value="Genomic_DNA"/>
</dbReference>